<feature type="compositionally biased region" description="Low complexity" evidence="5">
    <location>
        <begin position="345"/>
        <end position="357"/>
    </location>
</feature>
<dbReference type="InterPro" id="IPR000873">
    <property type="entry name" value="AMP-dep_synth/lig_dom"/>
</dbReference>
<feature type="region of interest" description="Disordered" evidence="5">
    <location>
        <begin position="326"/>
        <end position="357"/>
    </location>
</feature>
<dbReference type="PANTHER" id="PTHR24096">
    <property type="entry name" value="LONG-CHAIN-FATTY-ACID--COA LIGASE"/>
    <property type="match status" value="1"/>
</dbReference>
<evidence type="ECO:0000256" key="2">
    <source>
        <dbReference type="ARBA" id="ARBA00012959"/>
    </source>
</evidence>
<keyword evidence="3" id="KW-0436">Ligase</keyword>
<dbReference type="EC" id="6.2.1.12" evidence="2"/>
<dbReference type="AlphaFoldDB" id="A0AA38FJA7"/>
<dbReference type="InterPro" id="IPR020845">
    <property type="entry name" value="AMP-binding_CS"/>
</dbReference>
<proteinExistence type="inferred from homology"/>
<dbReference type="PROSITE" id="PS00455">
    <property type="entry name" value="AMP_BINDING"/>
    <property type="match status" value="1"/>
</dbReference>
<comment type="catalytic activity">
    <reaction evidence="4">
        <text>(E)-4-coumarate + ATP + CoA = (E)-4-coumaroyl-CoA + AMP + diphosphate</text>
        <dbReference type="Rhea" id="RHEA:19641"/>
        <dbReference type="ChEBI" id="CHEBI:12876"/>
        <dbReference type="ChEBI" id="CHEBI:30616"/>
        <dbReference type="ChEBI" id="CHEBI:33019"/>
        <dbReference type="ChEBI" id="CHEBI:57287"/>
        <dbReference type="ChEBI" id="CHEBI:85008"/>
        <dbReference type="ChEBI" id="CHEBI:456215"/>
        <dbReference type="EC" id="6.2.1.12"/>
    </reaction>
    <physiologicalReaction direction="left-to-right" evidence="4">
        <dbReference type="Rhea" id="RHEA:19642"/>
    </physiologicalReaction>
</comment>
<gene>
    <name evidence="7" type="ORF">KI387_009454</name>
</gene>
<keyword evidence="8" id="KW-1185">Reference proteome</keyword>
<comment type="similarity">
    <text evidence="1">Belongs to the ATP-dependent AMP-binding enzyme family.</text>
</comment>
<evidence type="ECO:0000256" key="4">
    <source>
        <dbReference type="ARBA" id="ARBA00034252"/>
    </source>
</evidence>
<reference evidence="7 8" key="1">
    <citation type="journal article" date="2021" name="Nat. Plants">
        <title>The Taxus genome provides insights into paclitaxel biosynthesis.</title>
        <authorList>
            <person name="Xiong X."/>
            <person name="Gou J."/>
            <person name="Liao Q."/>
            <person name="Li Y."/>
            <person name="Zhou Q."/>
            <person name="Bi G."/>
            <person name="Li C."/>
            <person name="Du R."/>
            <person name="Wang X."/>
            <person name="Sun T."/>
            <person name="Guo L."/>
            <person name="Liang H."/>
            <person name="Lu P."/>
            <person name="Wu Y."/>
            <person name="Zhang Z."/>
            <person name="Ro D.K."/>
            <person name="Shang Y."/>
            <person name="Huang S."/>
            <person name="Yan J."/>
        </authorList>
    </citation>
    <scope>NUCLEOTIDE SEQUENCE [LARGE SCALE GENOMIC DNA]</scope>
    <source>
        <strain evidence="7">Ta-2019</strain>
    </source>
</reference>
<feature type="non-terminal residue" evidence="7">
    <location>
        <position position="1"/>
    </location>
</feature>
<accession>A0AA38FJA7</accession>
<dbReference type="SUPFAM" id="SSF56801">
    <property type="entry name" value="Acetyl-CoA synthetase-like"/>
    <property type="match status" value="1"/>
</dbReference>
<evidence type="ECO:0000256" key="5">
    <source>
        <dbReference type="SAM" id="MobiDB-lite"/>
    </source>
</evidence>
<dbReference type="GO" id="GO:0016207">
    <property type="term" value="F:4-coumarate-CoA ligase activity"/>
    <property type="evidence" value="ECO:0007669"/>
    <property type="project" value="UniProtKB-EC"/>
</dbReference>
<dbReference type="Proteomes" id="UP000824469">
    <property type="component" value="Unassembled WGS sequence"/>
</dbReference>
<dbReference type="Gene3D" id="3.40.50.12780">
    <property type="entry name" value="N-terminal domain of ligase-like"/>
    <property type="match status" value="1"/>
</dbReference>
<sequence>MGASFRGAVATTANPLYTTLEIAKQAEASGARVVVTLASHVHKLRDLKDQVIVVTVDDPAPEGCVPLSFLMGADLHHGSSCDAEYNIGVEAEEVVALPFSSGTTGLPKGVMLTHKTLVSNVAQQVDGDNPHFYLCCEDVMLCVLPLFHIYSLNMLFCSLRTGAAILTVQKFETSVVLELIERYGVTVAPLVPPIVLSIAKISFLDKFDLSSVRCVMSGAAPLSNCVVHAYGMTETGPVITMSLAFAKKPFPMKSGSCGTLVRNSEMKIIDPHTGLSLPHNQHGEICIRGPQIMKGYLNNEEATQKSIDTQGWLHSGDIGYMDEEDDRAVHSRSRQGAHQIQRIPSGSCRSGSNSGESSIYRRCCRCC</sequence>
<dbReference type="EMBL" id="JAHRHJ020000008">
    <property type="protein sequence ID" value="KAH9305050.1"/>
    <property type="molecule type" value="Genomic_DNA"/>
</dbReference>
<dbReference type="PANTHER" id="PTHR24096:SF149">
    <property type="entry name" value="AMP-BINDING DOMAIN-CONTAINING PROTEIN-RELATED"/>
    <property type="match status" value="1"/>
</dbReference>
<organism evidence="7 8">
    <name type="scientific">Taxus chinensis</name>
    <name type="common">Chinese yew</name>
    <name type="synonym">Taxus wallichiana var. chinensis</name>
    <dbReference type="NCBI Taxonomy" id="29808"/>
    <lineage>
        <taxon>Eukaryota</taxon>
        <taxon>Viridiplantae</taxon>
        <taxon>Streptophyta</taxon>
        <taxon>Embryophyta</taxon>
        <taxon>Tracheophyta</taxon>
        <taxon>Spermatophyta</taxon>
        <taxon>Pinopsida</taxon>
        <taxon>Pinidae</taxon>
        <taxon>Conifers II</taxon>
        <taxon>Cupressales</taxon>
        <taxon>Taxaceae</taxon>
        <taxon>Taxus</taxon>
    </lineage>
</organism>
<evidence type="ECO:0000259" key="6">
    <source>
        <dbReference type="Pfam" id="PF00501"/>
    </source>
</evidence>
<name>A0AA38FJA7_TAXCH</name>
<evidence type="ECO:0000256" key="3">
    <source>
        <dbReference type="ARBA" id="ARBA00022598"/>
    </source>
</evidence>
<comment type="caution">
    <text evidence="7">The sequence shown here is derived from an EMBL/GenBank/DDBJ whole genome shotgun (WGS) entry which is preliminary data.</text>
</comment>
<protein>
    <recommendedName>
        <fullName evidence="2">4-coumarate--CoA ligase</fullName>
        <ecNumber evidence="2">6.2.1.12</ecNumber>
    </recommendedName>
</protein>
<dbReference type="Pfam" id="PF00501">
    <property type="entry name" value="AMP-binding"/>
    <property type="match status" value="1"/>
</dbReference>
<feature type="domain" description="AMP-dependent synthetase/ligase" evidence="6">
    <location>
        <begin position="2"/>
        <end position="297"/>
    </location>
</feature>
<dbReference type="OMA" id="CDAEYNI"/>
<evidence type="ECO:0000313" key="7">
    <source>
        <dbReference type="EMBL" id="KAH9305050.1"/>
    </source>
</evidence>
<evidence type="ECO:0000256" key="1">
    <source>
        <dbReference type="ARBA" id="ARBA00006432"/>
    </source>
</evidence>
<dbReference type="InterPro" id="IPR042099">
    <property type="entry name" value="ANL_N_sf"/>
</dbReference>
<evidence type="ECO:0000313" key="8">
    <source>
        <dbReference type="Proteomes" id="UP000824469"/>
    </source>
</evidence>